<dbReference type="InterPro" id="IPR020945">
    <property type="entry name" value="DMSO/NO3_reduct_chaperone"/>
</dbReference>
<dbReference type="OrthoDB" id="4307003at2"/>
<reference evidence="2 3" key="1">
    <citation type="submission" date="2016-10" db="EMBL/GenBank/DDBJ databases">
        <authorList>
            <person name="de Groot N.N."/>
        </authorList>
    </citation>
    <scope>NUCLEOTIDE SEQUENCE [LARGE SCALE GENOMIC DNA]</scope>
    <source>
        <strain evidence="3">P4-7,KCTC 19426,CECT 7604</strain>
    </source>
</reference>
<dbReference type="InterPro" id="IPR036411">
    <property type="entry name" value="TorD-like_sf"/>
</dbReference>
<accession>A0A1H0SZG4</accession>
<dbReference type="EMBL" id="LT629710">
    <property type="protein sequence ID" value="SDP47094.1"/>
    <property type="molecule type" value="Genomic_DNA"/>
</dbReference>
<dbReference type="STRING" id="1090615.SAMN04515671_4374"/>
<keyword evidence="1" id="KW-0534">Nitrate assimilation</keyword>
<dbReference type="GO" id="GO:0042128">
    <property type="term" value="P:nitrate assimilation"/>
    <property type="evidence" value="ECO:0007669"/>
    <property type="project" value="UniProtKB-KW"/>
</dbReference>
<dbReference type="PANTHER" id="PTHR43680">
    <property type="entry name" value="NITRATE REDUCTASE MOLYBDENUM COFACTOR ASSEMBLY CHAPERONE"/>
    <property type="match status" value="1"/>
</dbReference>
<dbReference type="InterPro" id="IPR003765">
    <property type="entry name" value="NO3_reductase_chaperone_NarJ"/>
</dbReference>
<organism evidence="2 3">
    <name type="scientific">Nakamurella panacisegetis</name>
    <dbReference type="NCBI Taxonomy" id="1090615"/>
    <lineage>
        <taxon>Bacteria</taxon>
        <taxon>Bacillati</taxon>
        <taxon>Actinomycetota</taxon>
        <taxon>Actinomycetes</taxon>
        <taxon>Nakamurellales</taxon>
        <taxon>Nakamurellaceae</taxon>
        <taxon>Nakamurella</taxon>
    </lineage>
</organism>
<dbReference type="NCBIfam" id="TIGR00684">
    <property type="entry name" value="narJ"/>
    <property type="match status" value="1"/>
</dbReference>
<evidence type="ECO:0000256" key="1">
    <source>
        <dbReference type="ARBA" id="ARBA00023063"/>
    </source>
</evidence>
<name>A0A1H0SZG4_9ACTN</name>
<proteinExistence type="predicted"/>
<gene>
    <name evidence="2" type="ORF">SAMN04515671_4374</name>
</gene>
<dbReference type="SUPFAM" id="SSF89155">
    <property type="entry name" value="TorD-like"/>
    <property type="match status" value="1"/>
</dbReference>
<dbReference type="AlphaFoldDB" id="A0A1H0SZG4"/>
<keyword evidence="3" id="KW-1185">Reference proteome</keyword>
<dbReference type="GO" id="GO:0016530">
    <property type="term" value="F:metallochaperone activity"/>
    <property type="evidence" value="ECO:0007669"/>
    <property type="project" value="TreeGrafter"/>
</dbReference>
<dbReference type="Pfam" id="PF02613">
    <property type="entry name" value="Nitrate_red_del"/>
    <property type="match status" value="1"/>
</dbReference>
<protein>
    <submittedName>
        <fullName evidence="2">Respiratory nitrate reductase chaperone NarJ</fullName>
    </submittedName>
</protein>
<evidence type="ECO:0000313" key="2">
    <source>
        <dbReference type="EMBL" id="SDP47094.1"/>
    </source>
</evidence>
<dbReference type="GO" id="GO:0051131">
    <property type="term" value="P:chaperone-mediated protein complex assembly"/>
    <property type="evidence" value="ECO:0007669"/>
    <property type="project" value="InterPro"/>
</dbReference>
<sequence>MKMSPRRSGPAQHRRIIWQAASLLLAYPDHGQDRRLDMVDRAVAVLDAATRLPLSAAVGHLRSTPLIDACSQYADVFDWKRRRTLFLTYYTAGDTRNRGMALLAFSDVYRAAGAVPPARELPDHLAVLLEFAATVDEKSGYELLSRHRTPIDLLHDGLIGVSPIYAGVIGAVSATLPTATAADLKEARRLAMQGPPVESVGLEPFALTIGVRGGSK</sequence>
<evidence type="ECO:0000313" key="3">
    <source>
        <dbReference type="Proteomes" id="UP000198741"/>
    </source>
</evidence>
<dbReference type="Gene3D" id="1.10.3480.10">
    <property type="entry name" value="TorD-like"/>
    <property type="match status" value="1"/>
</dbReference>
<dbReference type="GO" id="GO:0051082">
    <property type="term" value="F:unfolded protein binding"/>
    <property type="evidence" value="ECO:0007669"/>
    <property type="project" value="InterPro"/>
</dbReference>
<dbReference type="PANTHER" id="PTHR43680:SF2">
    <property type="entry name" value="NITRATE REDUCTASE MOLYBDENUM COFACTOR ASSEMBLY CHAPERONE NARJ"/>
    <property type="match status" value="1"/>
</dbReference>
<dbReference type="Proteomes" id="UP000198741">
    <property type="component" value="Chromosome I"/>
</dbReference>